<dbReference type="PANTHER" id="PTHR30055">
    <property type="entry name" value="HTH-TYPE TRANSCRIPTIONAL REGULATOR RUTR"/>
    <property type="match status" value="1"/>
</dbReference>
<dbReference type="AlphaFoldDB" id="A0A2W4JNY2"/>
<dbReference type="InterPro" id="IPR001647">
    <property type="entry name" value="HTH_TetR"/>
</dbReference>
<dbReference type="STRING" id="1111738.GCA_000427905_02327"/>
<sequence length="211" mass="24210">MTADPDDHRNPYVARERILRTAYDLFSRRGIRAVGVDEVIERSSVAKATLYRHFRTKNELVVAFLERRQQVWTRELVLDESGRRGQTPEERLLAMFDVLDEWIHSDDFDRCTFINVLLEMGPDHPVGKAAIGYLEELRDMVKQRADEAGLYRTEEFARSWHILMKGSIIAAYEGDGDAARRAKRMAADLIEQHRSPDEPTRVPAGTSAPGR</sequence>
<dbReference type="InterPro" id="IPR009057">
    <property type="entry name" value="Homeodomain-like_sf"/>
</dbReference>
<evidence type="ECO:0000256" key="2">
    <source>
        <dbReference type="PROSITE-ProRule" id="PRU00335"/>
    </source>
</evidence>
<dbReference type="Gene3D" id="1.10.357.10">
    <property type="entry name" value="Tetracycline Repressor, domain 2"/>
    <property type="match status" value="1"/>
</dbReference>
<feature type="region of interest" description="Disordered" evidence="3">
    <location>
        <begin position="187"/>
        <end position="211"/>
    </location>
</feature>
<gene>
    <name evidence="5" type="ORF">DIU77_007090</name>
    <name evidence="6" type="ORF">DIU77_02780</name>
</gene>
<keyword evidence="1 2" id="KW-0238">DNA-binding</keyword>
<proteinExistence type="predicted"/>
<dbReference type="PRINTS" id="PR00455">
    <property type="entry name" value="HTHTETR"/>
</dbReference>
<accession>A0A2W4JNY2</accession>
<dbReference type="InterPro" id="IPR050109">
    <property type="entry name" value="HTH-type_TetR-like_transc_reg"/>
</dbReference>
<protein>
    <submittedName>
        <fullName evidence="6">TetR family transcriptional regulator</fullName>
    </submittedName>
    <submittedName>
        <fullName evidence="5">TetR/AcrR family transcriptional regulator</fullName>
    </submittedName>
</protein>
<evidence type="ECO:0000313" key="6">
    <source>
        <dbReference type="EMBL" id="PZN00753.1"/>
    </source>
</evidence>
<evidence type="ECO:0000313" key="5">
    <source>
        <dbReference type="EMBL" id="MFO7191992.1"/>
    </source>
</evidence>
<evidence type="ECO:0000256" key="1">
    <source>
        <dbReference type="ARBA" id="ARBA00023125"/>
    </source>
</evidence>
<evidence type="ECO:0000313" key="7">
    <source>
        <dbReference type="Proteomes" id="UP000249324"/>
    </source>
</evidence>
<dbReference type="EMBL" id="QGUI01000063">
    <property type="protein sequence ID" value="PZN00753.1"/>
    <property type="molecule type" value="Genomic_DNA"/>
</dbReference>
<dbReference type="EMBL" id="QGUI02000065">
    <property type="protein sequence ID" value="MFO7191992.1"/>
    <property type="molecule type" value="Genomic_DNA"/>
</dbReference>
<reference evidence="5" key="4">
    <citation type="submission" date="2023-08" db="EMBL/GenBank/DDBJ databases">
        <authorList>
            <person name="Guima S.E.S."/>
            <person name="Martins L.F."/>
            <person name="Silva A.M."/>
            <person name="Setubal J.C."/>
        </authorList>
    </citation>
    <scope>NUCLEOTIDE SEQUENCE</scope>
    <source>
        <strain evidence="5">ZC4RG45</strain>
    </source>
</reference>
<feature type="domain" description="HTH tetR-type" evidence="4">
    <location>
        <begin position="12"/>
        <end position="72"/>
    </location>
</feature>
<dbReference type="InterPro" id="IPR036271">
    <property type="entry name" value="Tet_transcr_reg_TetR-rel_C_sf"/>
</dbReference>
<dbReference type="Proteomes" id="UP000249324">
    <property type="component" value="Unassembled WGS sequence"/>
</dbReference>
<reference evidence="5" key="1">
    <citation type="submission" date="2018-05" db="EMBL/GenBank/DDBJ databases">
        <authorList>
            <person name="Moura L."/>
            <person name="Setubal J.C."/>
        </authorList>
    </citation>
    <scope>NUCLEOTIDE SEQUENCE</scope>
    <source>
        <strain evidence="5">ZC4RG45</strain>
    </source>
</reference>
<evidence type="ECO:0000259" key="4">
    <source>
        <dbReference type="PROSITE" id="PS50977"/>
    </source>
</evidence>
<evidence type="ECO:0000256" key="3">
    <source>
        <dbReference type="SAM" id="MobiDB-lite"/>
    </source>
</evidence>
<reference evidence="6" key="2">
    <citation type="submission" date="2018-05" db="EMBL/GenBank/DDBJ databases">
        <authorList>
            <person name="Lanie J.A."/>
            <person name="Ng W.-L."/>
            <person name="Kazmierczak K.M."/>
            <person name="Andrzejewski T.M."/>
            <person name="Davidsen T.M."/>
            <person name="Wayne K.J."/>
            <person name="Tettelin H."/>
            <person name="Glass J.I."/>
            <person name="Rusch D."/>
            <person name="Podicherti R."/>
            <person name="Tsui H.-C.T."/>
            <person name="Winkler M.E."/>
        </authorList>
    </citation>
    <scope>NUCLEOTIDE SEQUENCE</scope>
    <source>
        <strain evidence="6">ZC4RG45</strain>
    </source>
</reference>
<organism evidence="6">
    <name type="scientific">Thermocrispum agreste</name>
    <dbReference type="NCBI Taxonomy" id="37925"/>
    <lineage>
        <taxon>Bacteria</taxon>
        <taxon>Bacillati</taxon>
        <taxon>Actinomycetota</taxon>
        <taxon>Actinomycetes</taxon>
        <taxon>Pseudonocardiales</taxon>
        <taxon>Pseudonocardiaceae</taxon>
        <taxon>Thermocrispum</taxon>
    </lineage>
</organism>
<dbReference type="GO" id="GO:0000976">
    <property type="term" value="F:transcription cis-regulatory region binding"/>
    <property type="evidence" value="ECO:0007669"/>
    <property type="project" value="TreeGrafter"/>
</dbReference>
<dbReference type="GO" id="GO:0003700">
    <property type="term" value="F:DNA-binding transcription factor activity"/>
    <property type="evidence" value="ECO:0007669"/>
    <property type="project" value="TreeGrafter"/>
</dbReference>
<reference evidence="5 7" key="3">
    <citation type="journal article" date="2021" name="BMC Genomics">
        <title>Genome-resolved metagenome and metatranscriptome analyses of thermophilic composting reveal key bacterial players and their metabolic interactions.</title>
        <authorList>
            <person name="Braga L.P.P."/>
            <person name="Pereira R.V."/>
            <person name="Martins L.F."/>
            <person name="Moura L.M.S."/>
            <person name="Sanchez F.B."/>
            <person name="Patane J.S.L."/>
            <person name="da Silva A.M."/>
            <person name="Setubal J.C."/>
        </authorList>
    </citation>
    <scope>NUCLEOTIDE SEQUENCE [LARGE SCALE GENOMIC DNA]</scope>
    <source>
        <strain evidence="5">ZC4RG45</strain>
    </source>
</reference>
<comment type="caution">
    <text evidence="6">The sequence shown here is derived from an EMBL/GenBank/DDBJ whole genome shotgun (WGS) entry which is preliminary data.</text>
</comment>
<dbReference type="SUPFAM" id="SSF48498">
    <property type="entry name" value="Tetracyclin repressor-like, C-terminal domain"/>
    <property type="match status" value="1"/>
</dbReference>
<dbReference type="PROSITE" id="PS50977">
    <property type="entry name" value="HTH_TETR_2"/>
    <property type="match status" value="1"/>
</dbReference>
<dbReference type="SUPFAM" id="SSF46689">
    <property type="entry name" value="Homeodomain-like"/>
    <property type="match status" value="1"/>
</dbReference>
<dbReference type="PANTHER" id="PTHR30055:SF200">
    <property type="entry name" value="HTH-TYPE TRANSCRIPTIONAL REPRESSOR BDCR"/>
    <property type="match status" value="1"/>
</dbReference>
<feature type="DNA-binding region" description="H-T-H motif" evidence="2">
    <location>
        <begin position="35"/>
        <end position="54"/>
    </location>
</feature>
<dbReference type="Pfam" id="PF00440">
    <property type="entry name" value="TetR_N"/>
    <property type="match status" value="1"/>
</dbReference>
<name>A0A2W4JNY2_9PSEU</name>
<feature type="compositionally biased region" description="Basic and acidic residues" evidence="3">
    <location>
        <begin position="190"/>
        <end position="200"/>
    </location>
</feature>